<name>A0A816KGF8_BRANA</name>
<organism evidence="1">
    <name type="scientific">Brassica napus</name>
    <name type="common">Rape</name>
    <dbReference type="NCBI Taxonomy" id="3708"/>
    <lineage>
        <taxon>Eukaryota</taxon>
        <taxon>Viridiplantae</taxon>
        <taxon>Streptophyta</taxon>
        <taxon>Embryophyta</taxon>
        <taxon>Tracheophyta</taxon>
        <taxon>Spermatophyta</taxon>
        <taxon>Magnoliopsida</taxon>
        <taxon>eudicotyledons</taxon>
        <taxon>Gunneridae</taxon>
        <taxon>Pentapetalae</taxon>
        <taxon>rosids</taxon>
        <taxon>malvids</taxon>
        <taxon>Brassicales</taxon>
        <taxon>Brassicaceae</taxon>
        <taxon>Brassiceae</taxon>
        <taxon>Brassica</taxon>
    </lineage>
</organism>
<dbReference type="EMBL" id="HG994366">
    <property type="protein sequence ID" value="CAF1920275.1"/>
    <property type="molecule type" value="Genomic_DNA"/>
</dbReference>
<dbReference type="Proteomes" id="UP001295469">
    <property type="component" value="Chromosome C02"/>
</dbReference>
<reference evidence="1" key="1">
    <citation type="submission" date="2021-01" db="EMBL/GenBank/DDBJ databases">
        <authorList>
            <consortium name="Genoscope - CEA"/>
            <person name="William W."/>
        </authorList>
    </citation>
    <scope>NUCLEOTIDE SEQUENCE</scope>
</reference>
<proteinExistence type="predicted"/>
<evidence type="ECO:0000313" key="1">
    <source>
        <dbReference type="EMBL" id="CAF1920275.1"/>
    </source>
</evidence>
<dbReference type="AlphaFoldDB" id="A0A816KGF8"/>
<protein>
    <submittedName>
        <fullName evidence="1">(rape) hypothetical protein</fullName>
    </submittedName>
</protein>
<sequence>MRLINDLPYDCMPYPRSFFIDEEKKLCLLIDLQPISSTRLTSLEKMDT</sequence>
<gene>
    <name evidence="1" type="ORF">DARMORV10_C02P53710.1</name>
</gene>
<accession>A0A816KGF8</accession>